<dbReference type="AlphaFoldDB" id="A0AAD1XVR4"/>
<evidence type="ECO:0000313" key="1">
    <source>
        <dbReference type="EMBL" id="CAI2379950.1"/>
    </source>
</evidence>
<sequence>MSKRILEEGVRKQEKKISHEMMRAMLSRGNVDTYTNQKRGYLFEPKYFRRGNRNTRKLFPMEEVSLEETRLSRFHMIRKFLNDYGNVQRISEFRIILNPSSANLWMRVSKLTLKIFPNVINTLKLSHCALIDSSLRKVFQAGRHISYIILSSCRIRFTTFTLSSGINYQTKFIQFLMKDLEEASYWEQNKDKLCLIFNSISNTNLKHSLQKLFIDIPSLKEHCQHWQEKYQLKKIKIVKLE</sequence>
<dbReference type="Proteomes" id="UP001295684">
    <property type="component" value="Unassembled WGS sequence"/>
</dbReference>
<name>A0AAD1XVR4_EUPCR</name>
<protein>
    <submittedName>
        <fullName evidence="1">Uncharacterized protein</fullName>
    </submittedName>
</protein>
<proteinExistence type="predicted"/>
<evidence type="ECO:0000313" key="2">
    <source>
        <dbReference type="Proteomes" id="UP001295684"/>
    </source>
</evidence>
<comment type="caution">
    <text evidence="1">The sequence shown here is derived from an EMBL/GenBank/DDBJ whole genome shotgun (WGS) entry which is preliminary data.</text>
</comment>
<gene>
    <name evidence="1" type="ORF">ECRASSUSDP1_LOCUS21374</name>
</gene>
<accession>A0AAD1XVR4</accession>
<organism evidence="1 2">
    <name type="scientific">Euplotes crassus</name>
    <dbReference type="NCBI Taxonomy" id="5936"/>
    <lineage>
        <taxon>Eukaryota</taxon>
        <taxon>Sar</taxon>
        <taxon>Alveolata</taxon>
        <taxon>Ciliophora</taxon>
        <taxon>Intramacronucleata</taxon>
        <taxon>Spirotrichea</taxon>
        <taxon>Hypotrichia</taxon>
        <taxon>Euplotida</taxon>
        <taxon>Euplotidae</taxon>
        <taxon>Moneuplotes</taxon>
    </lineage>
</organism>
<reference evidence="1" key="1">
    <citation type="submission" date="2023-07" db="EMBL/GenBank/DDBJ databases">
        <authorList>
            <consortium name="AG Swart"/>
            <person name="Singh M."/>
            <person name="Singh A."/>
            <person name="Seah K."/>
            <person name="Emmerich C."/>
        </authorList>
    </citation>
    <scope>NUCLEOTIDE SEQUENCE</scope>
    <source>
        <strain evidence="1">DP1</strain>
    </source>
</reference>
<keyword evidence="2" id="KW-1185">Reference proteome</keyword>
<dbReference type="EMBL" id="CAMPGE010021839">
    <property type="protein sequence ID" value="CAI2379950.1"/>
    <property type="molecule type" value="Genomic_DNA"/>
</dbReference>